<dbReference type="RefSeq" id="WP_159447446.1">
    <property type="nucleotide sequence ID" value="NZ_FWXS01000002.1"/>
</dbReference>
<evidence type="ECO:0000256" key="1">
    <source>
        <dbReference type="SAM" id="SignalP"/>
    </source>
</evidence>
<name>A0A1W1Z1M2_9FLAO</name>
<proteinExistence type="predicted"/>
<gene>
    <name evidence="3" type="ORF">SAMN06296427_102115</name>
</gene>
<evidence type="ECO:0000313" key="3">
    <source>
        <dbReference type="EMBL" id="SMC42350.1"/>
    </source>
</evidence>
<dbReference type="PANTHER" id="PTHR46825:SF12">
    <property type="entry name" value="PENICILLIN-BINDING PROTEIN 4"/>
    <property type="match status" value="1"/>
</dbReference>
<dbReference type="PANTHER" id="PTHR46825">
    <property type="entry name" value="D-ALANYL-D-ALANINE-CARBOXYPEPTIDASE/ENDOPEPTIDASE AMPH"/>
    <property type="match status" value="1"/>
</dbReference>
<sequence length="395" mass="43839">MRKLCFTVLLFHGLTTAIAQQYSNTVKEQITRVENNLSGGVVMDGYHIQERMKHYNVTGLSIAVIDNYQIVWAKGYGYADKKENRKVTTNTLFEPGSISKSLNAIGVLQLAQHGKLNLHEDINRYLTSWTFPYDTLSNNKKITTAQLLSHTAGVSVYGFPGYERNSIIPGITEILDGKYPANTPPIRSLTEPGTAFSYSGGGILISQQILTDITQQPYEQFMYKNVLKPLGMSNSFYNQPPPADQQKNLATGYERNGAEVPGKYFVYPEKAAAGLWTTPTDIGKYIIEMQLAYKGLSSKVLNQEIAGLHLTPYGDESAAMGTFLQDRNGEKYFFHDARNQGFSGFYIAGLTNGKGVVLFVNSEDGTILLELLNSIALVYDWEGFAKPQQIKGKSD</sequence>
<dbReference type="STRING" id="1434700.SAMN06296427_102115"/>
<feature type="chain" id="PRO_5010726198" evidence="1">
    <location>
        <begin position="20"/>
        <end position="395"/>
    </location>
</feature>
<keyword evidence="1" id="KW-0732">Signal</keyword>
<dbReference type="InterPro" id="IPR012338">
    <property type="entry name" value="Beta-lactam/transpept-like"/>
</dbReference>
<evidence type="ECO:0000259" key="2">
    <source>
        <dbReference type="Pfam" id="PF00144"/>
    </source>
</evidence>
<feature type="signal peptide" evidence="1">
    <location>
        <begin position="1"/>
        <end position="19"/>
    </location>
</feature>
<feature type="domain" description="Beta-lactamase-related" evidence="2">
    <location>
        <begin position="47"/>
        <end position="365"/>
    </location>
</feature>
<protein>
    <submittedName>
        <fullName evidence="3">CubicO group peptidase, beta-lactamase class C family</fullName>
    </submittedName>
</protein>
<dbReference type="SUPFAM" id="SSF56601">
    <property type="entry name" value="beta-lactamase/transpeptidase-like"/>
    <property type="match status" value="1"/>
</dbReference>
<dbReference type="EMBL" id="FWXS01000002">
    <property type="protein sequence ID" value="SMC42350.1"/>
    <property type="molecule type" value="Genomic_DNA"/>
</dbReference>
<keyword evidence="4" id="KW-1185">Reference proteome</keyword>
<dbReference type="OrthoDB" id="9797709at2"/>
<dbReference type="InterPro" id="IPR001466">
    <property type="entry name" value="Beta-lactam-related"/>
</dbReference>
<dbReference type="Gene3D" id="3.40.710.10">
    <property type="entry name" value="DD-peptidase/beta-lactamase superfamily"/>
    <property type="match status" value="1"/>
</dbReference>
<accession>A0A1W1Z1M2</accession>
<dbReference type="Proteomes" id="UP000192393">
    <property type="component" value="Unassembled WGS sequence"/>
</dbReference>
<evidence type="ECO:0000313" key="4">
    <source>
        <dbReference type="Proteomes" id="UP000192393"/>
    </source>
</evidence>
<organism evidence="3 4">
    <name type="scientific">Moheibacter sediminis</name>
    <dbReference type="NCBI Taxonomy" id="1434700"/>
    <lineage>
        <taxon>Bacteria</taxon>
        <taxon>Pseudomonadati</taxon>
        <taxon>Bacteroidota</taxon>
        <taxon>Flavobacteriia</taxon>
        <taxon>Flavobacteriales</taxon>
        <taxon>Weeksellaceae</taxon>
        <taxon>Moheibacter</taxon>
    </lineage>
</organism>
<reference evidence="3 4" key="1">
    <citation type="submission" date="2017-04" db="EMBL/GenBank/DDBJ databases">
        <authorList>
            <person name="Afonso C.L."/>
            <person name="Miller P.J."/>
            <person name="Scott M.A."/>
            <person name="Spackman E."/>
            <person name="Goraichik I."/>
            <person name="Dimitrov K.M."/>
            <person name="Suarez D.L."/>
            <person name="Swayne D.E."/>
        </authorList>
    </citation>
    <scope>NUCLEOTIDE SEQUENCE [LARGE SCALE GENOMIC DNA]</scope>
    <source>
        <strain evidence="3 4">CGMCC 1.12708</strain>
    </source>
</reference>
<dbReference type="InterPro" id="IPR050491">
    <property type="entry name" value="AmpC-like"/>
</dbReference>
<dbReference type="Pfam" id="PF00144">
    <property type="entry name" value="Beta-lactamase"/>
    <property type="match status" value="1"/>
</dbReference>
<dbReference type="AlphaFoldDB" id="A0A1W1Z1M2"/>